<evidence type="ECO:0000256" key="4">
    <source>
        <dbReference type="PROSITE-ProRule" id="PRU00302"/>
    </source>
</evidence>
<keyword evidence="1 4" id="KW-0768">Sushi</keyword>
<evidence type="ECO:0000313" key="10">
    <source>
        <dbReference type="Proteomes" id="UP000265020"/>
    </source>
</evidence>
<dbReference type="FunFam" id="2.10.70.10:FF:000050">
    <property type="entry name" value="sushi domain-containing protein 5"/>
    <property type="match status" value="1"/>
</dbReference>
<feature type="domain" description="Sushi" evidence="7">
    <location>
        <begin position="130"/>
        <end position="191"/>
    </location>
</feature>
<dbReference type="PROSITE" id="PS50923">
    <property type="entry name" value="SUSHI"/>
    <property type="match status" value="1"/>
</dbReference>
<evidence type="ECO:0000256" key="3">
    <source>
        <dbReference type="ARBA" id="ARBA00023157"/>
    </source>
</evidence>
<dbReference type="GO" id="GO:0007219">
    <property type="term" value="P:Notch signaling pathway"/>
    <property type="evidence" value="ECO:0007669"/>
    <property type="project" value="TreeGrafter"/>
</dbReference>
<dbReference type="InterPro" id="IPR016187">
    <property type="entry name" value="CTDL_fold"/>
</dbReference>
<evidence type="ECO:0000256" key="1">
    <source>
        <dbReference type="ARBA" id="ARBA00022659"/>
    </source>
</evidence>
<organism evidence="9 10">
    <name type="scientific">Cyprinodon variegatus</name>
    <name type="common">Sheepshead minnow</name>
    <dbReference type="NCBI Taxonomy" id="28743"/>
    <lineage>
        <taxon>Eukaryota</taxon>
        <taxon>Metazoa</taxon>
        <taxon>Chordata</taxon>
        <taxon>Craniata</taxon>
        <taxon>Vertebrata</taxon>
        <taxon>Euteleostomi</taxon>
        <taxon>Actinopterygii</taxon>
        <taxon>Neopterygii</taxon>
        <taxon>Teleostei</taxon>
        <taxon>Neoteleostei</taxon>
        <taxon>Acanthomorphata</taxon>
        <taxon>Ovalentaria</taxon>
        <taxon>Atherinomorphae</taxon>
        <taxon>Cyprinodontiformes</taxon>
        <taxon>Cyprinodontidae</taxon>
        <taxon>Cyprinodon</taxon>
    </lineage>
</organism>
<dbReference type="CDD" id="cd00033">
    <property type="entry name" value="CCP"/>
    <property type="match status" value="1"/>
</dbReference>
<evidence type="ECO:0000256" key="2">
    <source>
        <dbReference type="ARBA" id="ARBA00022729"/>
    </source>
</evidence>
<keyword evidence="6" id="KW-1133">Transmembrane helix</keyword>
<dbReference type="STRING" id="28743.ENSCVAP00000023929"/>
<reference evidence="9" key="2">
    <citation type="submission" date="2025-09" db="UniProtKB">
        <authorList>
            <consortium name="Ensembl"/>
        </authorList>
    </citation>
    <scope>IDENTIFICATION</scope>
</reference>
<dbReference type="Ensembl" id="ENSCVAT00000005478.1">
    <property type="protein sequence ID" value="ENSCVAP00000023929.1"/>
    <property type="gene ID" value="ENSCVAG00000007654.1"/>
</dbReference>
<dbReference type="Pfam" id="PF00193">
    <property type="entry name" value="Xlink"/>
    <property type="match status" value="1"/>
</dbReference>
<dbReference type="Gene3D" id="2.10.70.10">
    <property type="entry name" value="Complement Module, domain 1"/>
    <property type="match status" value="1"/>
</dbReference>
<dbReference type="PROSITE" id="PS50963">
    <property type="entry name" value="LINK_2"/>
    <property type="match status" value="1"/>
</dbReference>
<evidence type="ECO:0000259" key="7">
    <source>
        <dbReference type="PROSITE" id="PS50923"/>
    </source>
</evidence>
<evidence type="ECO:0000313" key="9">
    <source>
        <dbReference type="Ensembl" id="ENSCVAP00000023929.1"/>
    </source>
</evidence>
<dbReference type="GeneTree" id="ENSGT00390000009163"/>
<keyword evidence="6" id="KW-0812">Transmembrane</keyword>
<sequence length="569" mass="62725">INPNPCLSTSPAHLPLPTLNSLSLPLNDALLRLSTGRVFILSLRNLQGFREAEQACASQHARLASAEELRQAVVGCFFSHCTRGWLYGATVGTTVCNTDGSSLKAVDVKTENATEETAHLSAFCIKDKVAACGDPPSFPYARLQDHSGSEMGDELLYMCAPGYMMPSGHTSFSLLCDSCGEWYGTVQICVKDAAETHLDYEDNFEDSFEKTDHNHDSHEEVFAKREDDFTIHPRFAQDRDKLVQVGAAEATKEPVSLLSQKHMFWFPSEAFQEEVPPFTGDSVTQATQRASGGQSEESKENESRERVESIKPSYDDHDSREDDTDHPHVIITVGAERRLNITQKEEGHKTKGNTWLDGYPVDLLDSTKRQMRPSVVKTTNTPNKGDTHKQVPPISLSDEDKSLTTAPKSDQGKVKKGVSATSPDRVEHSNPPSYSDYLDYGTQQAAPTHSWLNDLTGHPFLDHGPAPPMHDLDPFPGAIEEHIVENLPGEMGEMEGEKRQTICVGEDCPPNPPSSTSQGAKVAAIIVAVCAVATAVIVGLWCFRRRQQKSSIYEMNGKQNQQIEMEQKV</sequence>
<feature type="compositionally biased region" description="Basic and acidic residues" evidence="5">
    <location>
        <begin position="296"/>
        <end position="327"/>
    </location>
</feature>
<dbReference type="SMART" id="SM00445">
    <property type="entry name" value="LINK"/>
    <property type="match status" value="1"/>
</dbReference>
<dbReference type="AlphaFoldDB" id="A0A3Q2DYA3"/>
<dbReference type="OMA" id="YGQVQAC"/>
<evidence type="ECO:0000256" key="6">
    <source>
        <dbReference type="SAM" id="Phobius"/>
    </source>
</evidence>
<keyword evidence="3" id="KW-1015">Disulfide bond</keyword>
<feature type="transmembrane region" description="Helical" evidence="6">
    <location>
        <begin position="522"/>
        <end position="543"/>
    </location>
</feature>
<dbReference type="SMART" id="SM00032">
    <property type="entry name" value="CCP"/>
    <property type="match status" value="1"/>
</dbReference>
<feature type="region of interest" description="Disordered" evidence="5">
    <location>
        <begin position="275"/>
        <end position="327"/>
    </location>
</feature>
<feature type="compositionally biased region" description="Polar residues" evidence="5">
    <location>
        <begin position="281"/>
        <end position="294"/>
    </location>
</feature>
<protein>
    <submittedName>
        <fullName evidence="9">Sushi domain containing 5</fullName>
    </submittedName>
</protein>
<dbReference type="InterPro" id="IPR000538">
    <property type="entry name" value="Link_dom"/>
</dbReference>
<proteinExistence type="predicted"/>
<evidence type="ECO:0000259" key="8">
    <source>
        <dbReference type="PROSITE" id="PS50963"/>
    </source>
</evidence>
<feature type="domain" description="Link" evidence="8">
    <location>
        <begin position="34"/>
        <end position="126"/>
    </location>
</feature>
<accession>A0A3Q2DYA3</accession>
<dbReference type="Proteomes" id="UP000265020">
    <property type="component" value="Unassembled WGS sequence"/>
</dbReference>
<dbReference type="InterPro" id="IPR053298">
    <property type="entry name" value="Sushi_domain_protein"/>
</dbReference>
<dbReference type="Gene3D" id="3.10.100.10">
    <property type="entry name" value="Mannose-Binding Protein A, subunit A"/>
    <property type="match status" value="1"/>
</dbReference>
<feature type="region of interest" description="Disordered" evidence="5">
    <location>
        <begin position="368"/>
        <end position="438"/>
    </location>
</feature>
<dbReference type="GO" id="GO:0005540">
    <property type="term" value="F:hyaluronic acid binding"/>
    <property type="evidence" value="ECO:0007669"/>
    <property type="project" value="InterPro"/>
</dbReference>
<dbReference type="InterPro" id="IPR016186">
    <property type="entry name" value="C-type_lectin-like/link_sf"/>
</dbReference>
<dbReference type="PANTHER" id="PTHR32493:SF0">
    <property type="entry name" value="SUSHI DOMAIN-CONTAINING PROTEIN 5"/>
    <property type="match status" value="1"/>
</dbReference>
<dbReference type="SUPFAM" id="SSF56436">
    <property type="entry name" value="C-type lectin-like"/>
    <property type="match status" value="1"/>
</dbReference>
<reference evidence="9" key="1">
    <citation type="submission" date="2025-08" db="UniProtKB">
        <authorList>
            <consortium name="Ensembl"/>
        </authorList>
    </citation>
    <scope>IDENTIFICATION</scope>
</reference>
<dbReference type="Pfam" id="PF00084">
    <property type="entry name" value="Sushi"/>
    <property type="match status" value="1"/>
</dbReference>
<keyword evidence="10" id="KW-1185">Reference proteome</keyword>
<dbReference type="PANTHER" id="PTHR32493">
    <property type="entry name" value="SUSHI DOMAIN-CONTAINING PROTEIN 5"/>
    <property type="match status" value="1"/>
</dbReference>
<dbReference type="InterPro" id="IPR000436">
    <property type="entry name" value="Sushi_SCR_CCP_dom"/>
</dbReference>
<dbReference type="SUPFAM" id="SSF57535">
    <property type="entry name" value="Complement control module/SCR domain"/>
    <property type="match status" value="1"/>
</dbReference>
<dbReference type="InterPro" id="IPR035976">
    <property type="entry name" value="Sushi/SCR/CCP_sf"/>
</dbReference>
<comment type="caution">
    <text evidence="4">Lacks conserved residue(s) required for the propagation of feature annotation.</text>
</comment>
<dbReference type="GO" id="GO:0007155">
    <property type="term" value="P:cell adhesion"/>
    <property type="evidence" value="ECO:0007669"/>
    <property type="project" value="InterPro"/>
</dbReference>
<keyword evidence="2" id="KW-0732">Signal</keyword>
<name>A0A3Q2DYA3_CYPVA</name>
<evidence type="ECO:0000256" key="5">
    <source>
        <dbReference type="SAM" id="MobiDB-lite"/>
    </source>
</evidence>
<keyword evidence="6" id="KW-0472">Membrane</keyword>